<sequence length="226" mass="24395">MKKFKLATITVITGIMIFSVGCSQSKTKETTKKATAKVKTTVDASGTIASSNVENIVIDSSSMQSVIKVNKVDVKEGQMVKKNDTLVEMDGYNSNKTENYISGQNVISDMDNAVVTDIGYEKGDILSAQKKVLQLQDLNSLYVQAKVGEEFIKDVQVGKTVTIIPTSDPSVKLTGKVTRIGNEVLSNTSTTQGTSSSEANVPVDISIDNNNGKLFPNYNVDVEIQK</sequence>
<dbReference type="Proteomes" id="UP000190951">
    <property type="component" value="Chromosome"/>
</dbReference>
<dbReference type="Gene3D" id="2.40.30.170">
    <property type="match status" value="1"/>
</dbReference>
<organism evidence="1 2">
    <name type="scientific">Clostridium felsineum</name>
    <dbReference type="NCBI Taxonomy" id="36839"/>
    <lineage>
        <taxon>Bacteria</taxon>
        <taxon>Bacillati</taxon>
        <taxon>Bacillota</taxon>
        <taxon>Clostridia</taxon>
        <taxon>Eubacteriales</taxon>
        <taxon>Clostridiaceae</taxon>
        <taxon>Clostridium</taxon>
    </lineage>
</organism>
<dbReference type="PANTHER" id="PTHR30469">
    <property type="entry name" value="MULTIDRUG RESISTANCE PROTEIN MDTA"/>
    <property type="match status" value="1"/>
</dbReference>
<dbReference type="AlphaFoldDB" id="A0A1S8MA33"/>
<dbReference type="RefSeq" id="WP_077833618.1">
    <property type="nucleotide sequence ID" value="NZ_CP096983.1"/>
</dbReference>
<dbReference type="Gene3D" id="2.40.50.100">
    <property type="match status" value="1"/>
</dbReference>
<reference evidence="1 2" key="1">
    <citation type="submission" date="2022-04" db="EMBL/GenBank/DDBJ databases">
        <title>Genome sequence of C. roseum typestrain.</title>
        <authorList>
            <person name="Poehlein A."/>
            <person name="Schoch T."/>
            <person name="Duerre P."/>
            <person name="Daniel R."/>
        </authorList>
    </citation>
    <scope>NUCLEOTIDE SEQUENCE [LARGE SCALE GENOMIC DNA]</scope>
    <source>
        <strain evidence="1 2">DSM 7320</strain>
    </source>
</reference>
<keyword evidence="2" id="KW-1185">Reference proteome</keyword>
<evidence type="ECO:0000313" key="2">
    <source>
        <dbReference type="Proteomes" id="UP000190951"/>
    </source>
</evidence>
<accession>A0A1S8MA33</accession>
<protein>
    <submittedName>
        <fullName evidence="1">Uncharacterized protein</fullName>
    </submittedName>
</protein>
<dbReference type="GO" id="GO:0015562">
    <property type="term" value="F:efflux transmembrane transporter activity"/>
    <property type="evidence" value="ECO:0007669"/>
    <property type="project" value="TreeGrafter"/>
</dbReference>
<dbReference type="PROSITE" id="PS51257">
    <property type="entry name" value="PROKAR_LIPOPROTEIN"/>
    <property type="match status" value="1"/>
</dbReference>
<dbReference type="STRING" id="84029.CROST_21540"/>
<dbReference type="GO" id="GO:1990281">
    <property type="term" value="C:efflux pump complex"/>
    <property type="evidence" value="ECO:0007669"/>
    <property type="project" value="TreeGrafter"/>
</dbReference>
<name>A0A1S8MA33_9CLOT</name>
<gene>
    <name evidence="1" type="ORF">CROST_044610</name>
</gene>
<dbReference type="KEGG" id="crw:CROST_044610"/>
<proteinExistence type="predicted"/>
<dbReference type="EMBL" id="CP096983">
    <property type="protein sequence ID" value="URZ13695.1"/>
    <property type="molecule type" value="Genomic_DNA"/>
</dbReference>
<evidence type="ECO:0000313" key="1">
    <source>
        <dbReference type="EMBL" id="URZ13695.1"/>
    </source>
</evidence>